<dbReference type="EMBL" id="LFRF01000006">
    <property type="protein sequence ID" value="KND92368.1"/>
    <property type="molecule type" value="Genomic_DNA"/>
</dbReference>
<dbReference type="Proteomes" id="UP000036947">
    <property type="component" value="Unassembled WGS sequence"/>
</dbReference>
<feature type="compositionally biased region" description="Low complexity" evidence="1">
    <location>
        <begin position="126"/>
        <end position="144"/>
    </location>
</feature>
<organism evidence="2 3">
    <name type="scientific">Tolypocladium ophioglossoides (strain CBS 100239)</name>
    <name type="common">Snaketongue truffleclub</name>
    <name type="synonym">Elaphocordyceps ophioglossoides</name>
    <dbReference type="NCBI Taxonomy" id="1163406"/>
    <lineage>
        <taxon>Eukaryota</taxon>
        <taxon>Fungi</taxon>
        <taxon>Dikarya</taxon>
        <taxon>Ascomycota</taxon>
        <taxon>Pezizomycotina</taxon>
        <taxon>Sordariomycetes</taxon>
        <taxon>Hypocreomycetidae</taxon>
        <taxon>Hypocreales</taxon>
        <taxon>Ophiocordycipitaceae</taxon>
        <taxon>Tolypocladium</taxon>
    </lineage>
</organism>
<evidence type="ECO:0000256" key="1">
    <source>
        <dbReference type="SAM" id="MobiDB-lite"/>
    </source>
</evidence>
<evidence type="ECO:0000313" key="2">
    <source>
        <dbReference type="EMBL" id="KND92368.1"/>
    </source>
</evidence>
<feature type="region of interest" description="Disordered" evidence="1">
    <location>
        <begin position="110"/>
        <end position="150"/>
    </location>
</feature>
<keyword evidence="3" id="KW-1185">Reference proteome</keyword>
<protein>
    <submittedName>
        <fullName evidence="2">Uncharacterized protein</fullName>
    </submittedName>
</protein>
<proteinExistence type="predicted"/>
<gene>
    <name evidence="2" type="ORF">TOPH_03045</name>
</gene>
<feature type="region of interest" description="Disordered" evidence="1">
    <location>
        <begin position="28"/>
        <end position="60"/>
    </location>
</feature>
<accession>A0A0L0NE65</accession>
<reference evidence="2 3" key="1">
    <citation type="journal article" date="2015" name="BMC Genomics">
        <title>The genome of the truffle-parasite Tolypocladium ophioglossoides and the evolution of antifungal peptaibiotics.</title>
        <authorList>
            <person name="Quandt C.A."/>
            <person name="Bushley K.E."/>
            <person name="Spatafora J.W."/>
        </authorList>
    </citation>
    <scope>NUCLEOTIDE SEQUENCE [LARGE SCALE GENOMIC DNA]</scope>
    <source>
        <strain evidence="2 3">CBS 100239</strain>
    </source>
</reference>
<evidence type="ECO:0000313" key="3">
    <source>
        <dbReference type="Proteomes" id="UP000036947"/>
    </source>
</evidence>
<dbReference type="AlphaFoldDB" id="A0A0L0NE65"/>
<name>A0A0L0NE65_TOLOC</name>
<comment type="caution">
    <text evidence="2">The sequence shown here is derived from an EMBL/GenBank/DDBJ whole genome shotgun (WGS) entry which is preliminary data.</text>
</comment>
<sequence>MLYLTLPTHTARALSRSCLGERYGRACSVPTSSPTDRPRPRALSTVPTLPSPSRHGSSPPQAWYPAWCPPSRLEWGFGARRAFTPKHHLSRTRSTPSVCRRSAQLRCPFRDRSSCPPPRSPLLHGATARRLSRRPSSSRATSPPRGRHLLVQPHRATSSSFCIQNGVTLLSFLRSSSGATSSLNVL</sequence>